<comment type="caution">
    <text evidence="2">The sequence shown here is derived from an EMBL/GenBank/DDBJ whole genome shotgun (WGS) entry which is preliminary data.</text>
</comment>
<name>A0AAD6Z8E4_9AGAR</name>
<dbReference type="Proteomes" id="UP001218218">
    <property type="component" value="Unassembled WGS sequence"/>
</dbReference>
<keyword evidence="3" id="KW-1185">Reference proteome</keyword>
<dbReference type="EMBL" id="JARIHO010000076">
    <property type="protein sequence ID" value="KAJ7311002.1"/>
    <property type="molecule type" value="Genomic_DNA"/>
</dbReference>
<evidence type="ECO:0000256" key="1">
    <source>
        <dbReference type="SAM" id="MobiDB-lite"/>
    </source>
</evidence>
<feature type="compositionally biased region" description="Polar residues" evidence="1">
    <location>
        <begin position="34"/>
        <end position="52"/>
    </location>
</feature>
<gene>
    <name evidence="2" type="ORF">DFH08DRAFT_455452</name>
</gene>
<sequence>MPQANTSIQFYGLCRDLSPTGLLRIKVESLALNTSPNSAAPSSDSQSLNNAGVSLPITPSKHRKFSSPSPPSISIAPDLSPASVPSASGSTIVTQPTRLLAEPTSPPVPMHYSQLFQQYPQYPGPSPFGPPFVPPMYSMPGYPPFPSPFPIALSQLYILQREGRTFADPVACR</sequence>
<accession>A0AAD6Z8E4</accession>
<organism evidence="2 3">
    <name type="scientific">Mycena albidolilacea</name>
    <dbReference type="NCBI Taxonomy" id="1033008"/>
    <lineage>
        <taxon>Eukaryota</taxon>
        <taxon>Fungi</taxon>
        <taxon>Dikarya</taxon>
        <taxon>Basidiomycota</taxon>
        <taxon>Agaricomycotina</taxon>
        <taxon>Agaricomycetes</taxon>
        <taxon>Agaricomycetidae</taxon>
        <taxon>Agaricales</taxon>
        <taxon>Marasmiineae</taxon>
        <taxon>Mycenaceae</taxon>
        <taxon>Mycena</taxon>
    </lineage>
</organism>
<dbReference type="AlphaFoldDB" id="A0AAD6Z8E4"/>
<proteinExistence type="predicted"/>
<reference evidence="2" key="1">
    <citation type="submission" date="2023-03" db="EMBL/GenBank/DDBJ databases">
        <title>Massive genome expansion in bonnet fungi (Mycena s.s.) driven by repeated elements and novel gene families across ecological guilds.</title>
        <authorList>
            <consortium name="Lawrence Berkeley National Laboratory"/>
            <person name="Harder C.B."/>
            <person name="Miyauchi S."/>
            <person name="Viragh M."/>
            <person name="Kuo A."/>
            <person name="Thoen E."/>
            <person name="Andreopoulos B."/>
            <person name="Lu D."/>
            <person name="Skrede I."/>
            <person name="Drula E."/>
            <person name="Henrissat B."/>
            <person name="Morin E."/>
            <person name="Kohler A."/>
            <person name="Barry K."/>
            <person name="LaButti K."/>
            <person name="Morin E."/>
            <person name="Salamov A."/>
            <person name="Lipzen A."/>
            <person name="Mereny Z."/>
            <person name="Hegedus B."/>
            <person name="Baldrian P."/>
            <person name="Stursova M."/>
            <person name="Weitz H."/>
            <person name="Taylor A."/>
            <person name="Grigoriev I.V."/>
            <person name="Nagy L.G."/>
            <person name="Martin F."/>
            <person name="Kauserud H."/>
        </authorList>
    </citation>
    <scope>NUCLEOTIDE SEQUENCE</scope>
    <source>
        <strain evidence="2">CBHHK002</strain>
    </source>
</reference>
<feature type="region of interest" description="Disordered" evidence="1">
    <location>
        <begin position="34"/>
        <end position="93"/>
    </location>
</feature>
<feature type="compositionally biased region" description="Low complexity" evidence="1">
    <location>
        <begin position="72"/>
        <end position="83"/>
    </location>
</feature>
<evidence type="ECO:0000313" key="3">
    <source>
        <dbReference type="Proteomes" id="UP001218218"/>
    </source>
</evidence>
<protein>
    <submittedName>
        <fullName evidence="2">Uncharacterized protein</fullName>
    </submittedName>
</protein>
<evidence type="ECO:0000313" key="2">
    <source>
        <dbReference type="EMBL" id="KAJ7311002.1"/>
    </source>
</evidence>